<dbReference type="SUPFAM" id="SSF48019">
    <property type="entry name" value="post-AAA+ oligomerization domain-like"/>
    <property type="match status" value="1"/>
</dbReference>
<dbReference type="InterPro" id="IPR022754">
    <property type="entry name" value="DNA_pol_III_gamma-3"/>
</dbReference>
<evidence type="ECO:0000256" key="3">
    <source>
        <dbReference type="ARBA" id="ARBA00022679"/>
    </source>
</evidence>
<keyword evidence="5" id="KW-0235">DNA replication</keyword>
<keyword evidence="3 13" id="KW-0808">Transferase</keyword>
<dbReference type="AlphaFoldDB" id="A0A412PHH2"/>
<evidence type="ECO:0000256" key="9">
    <source>
        <dbReference type="ARBA" id="ARBA00022840"/>
    </source>
</evidence>
<reference evidence="13 14" key="1">
    <citation type="submission" date="2018-08" db="EMBL/GenBank/DDBJ databases">
        <title>A genome reference for cultivated species of the human gut microbiota.</title>
        <authorList>
            <person name="Zou Y."/>
            <person name="Xue W."/>
            <person name="Luo G."/>
        </authorList>
    </citation>
    <scope>NUCLEOTIDE SEQUENCE [LARGE SCALE GENOMIC DNA]</scope>
    <source>
        <strain evidence="13 14">AF18-46</strain>
    </source>
</reference>
<evidence type="ECO:0000313" key="13">
    <source>
        <dbReference type="EMBL" id="RGT57602.1"/>
    </source>
</evidence>
<dbReference type="NCBIfam" id="NF004046">
    <property type="entry name" value="PRK05563.1"/>
    <property type="match status" value="1"/>
</dbReference>
<dbReference type="InterPro" id="IPR008921">
    <property type="entry name" value="DNA_pol3_clamp-load_cplx_C"/>
</dbReference>
<dbReference type="Gene3D" id="1.20.272.10">
    <property type="match status" value="1"/>
</dbReference>
<evidence type="ECO:0000259" key="12">
    <source>
        <dbReference type="SMART" id="SM00382"/>
    </source>
</evidence>
<dbReference type="Proteomes" id="UP000284731">
    <property type="component" value="Unassembled WGS sequence"/>
</dbReference>
<name>A0A412PHH2_9FIRM</name>
<dbReference type="GO" id="GO:0046872">
    <property type="term" value="F:metal ion binding"/>
    <property type="evidence" value="ECO:0007669"/>
    <property type="project" value="UniProtKB-KW"/>
</dbReference>
<protein>
    <recommendedName>
        <fullName evidence="2">DNA-directed DNA polymerase</fullName>
        <ecNumber evidence="2">2.7.7.7</ecNumber>
    </recommendedName>
</protein>
<comment type="caution">
    <text evidence="13">The sequence shown here is derived from an EMBL/GenBank/DDBJ whole genome shotgun (WGS) entry which is preliminary data.</text>
</comment>
<dbReference type="RefSeq" id="WP_118764108.1">
    <property type="nucleotide sequence ID" value="NZ_CABJCF010000001.1"/>
</dbReference>
<dbReference type="FunFam" id="3.40.50.300:FF:000014">
    <property type="entry name" value="DNA polymerase III subunit gamma/tau"/>
    <property type="match status" value="1"/>
</dbReference>
<dbReference type="GO" id="GO:0003887">
    <property type="term" value="F:DNA-directed DNA polymerase activity"/>
    <property type="evidence" value="ECO:0007669"/>
    <property type="project" value="UniProtKB-KW"/>
</dbReference>
<sequence>MSKQALYQKYRSANFEEVVGQEYIVQSIKNAVREHKVGHAYLFCGPRGTGKTTMARLLAKAANCEHPEKAPCEECDNCIAANNGTHPDIIEINAANETHVEDIRDLIDRSKLAPMQGHHKVYIVDEVHQLSSAASSALLKTLEEPPENVIFVLATTDPQKLLPTIISRCQRFDFTKLRKDQIKNHLLDIAKKENIYLDEEAAENIAVLCDGGMRDALSIMDQCASYTSDHITAEEVDHIYGLASVEEKINLIHSIHAGNLEDILTRIKKYEHQGIDFQKFTDGMIDILKDVVIYHSTKKDKLLKLISKEQAEKLSETLSQQTCMHIIGKMFDSKDKFRIATSSASCFEVICLGLTIQPTAETLVVEKRVEVAAQQKEGGYVVPTVELKEPEKPVEQPQVIKEEQKPSEPVKTIVSTSSNELSIDEILTLLVQCQKAIKYEDDEKFNKIHSLFDMESKKYTALLEETRIVASGPDCVVLVTDSKVLANRMNEPKMNQELYQFVRETLGIDKMLYIATNDTMKDATLKFIELKKLGNLPQPKSIVRYTIEKPQEVSTEDKVKAMFNPEILEIEE</sequence>
<keyword evidence="7" id="KW-0547">Nucleotide-binding</keyword>
<comment type="catalytic activity">
    <reaction evidence="11">
        <text>DNA(n) + a 2'-deoxyribonucleoside 5'-triphosphate = DNA(n+1) + diphosphate</text>
        <dbReference type="Rhea" id="RHEA:22508"/>
        <dbReference type="Rhea" id="RHEA-COMP:17339"/>
        <dbReference type="Rhea" id="RHEA-COMP:17340"/>
        <dbReference type="ChEBI" id="CHEBI:33019"/>
        <dbReference type="ChEBI" id="CHEBI:61560"/>
        <dbReference type="ChEBI" id="CHEBI:173112"/>
        <dbReference type="EC" id="2.7.7.7"/>
    </reaction>
</comment>
<evidence type="ECO:0000256" key="8">
    <source>
        <dbReference type="ARBA" id="ARBA00022833"/>
    </source>
</evidence>
<dbReference type="InterPro" id="IPR045085">
    <property type="entry name" value="HLD_clamp_pol_III_gamma_tau"/>
</dbReference>
<keyword evidence="8" id="KW-0862">Zinc</keyword>
<dbReference type="InterPro" id="IPR001270">
    <property type="entry name" value="ClpA/B"/>
</dbReference>
<dbReference type="SUPFAM" id="SSF52540">
    <property type="entry name" value="P-loop containing nucleoside triphosphate hydrolases"/>
    <property type="match status" value="1"/>
</dbReference>
<evidence type="ECO:0000256" key="7">
    <source>
        <dbReference type="ARBA" id="ARBA00022741"/>
    </source>
</evidence>
<dbReference type="EMBL" id="QRWX01000001">
    <property type="protein sequence ID" value="RGT57602.1"/>
    <property type="molecule type" value="Genomic_DNA"/>
</dbReference>
<evidence type="ECO:0000313" key="14">
    <source>
        <dbReference type="Proteomes" id="UP000284731"/>
    </source>
</evidence>
<accession>A0A412PHH2</accession>
<dbReference type="PANTHER" id="PTHR11669">
    <property type="entry name" value="REPLICATION FACTOR C / DNA POLYMERASE III GAMMA-TAU SUBUNIT"/>
    <property type="match status" value="1"/>
</dbReference>
<evidence type="ECO:0000256" key="11">
    <source>
        <dbReference type="ARBA" id="ARBA00049244"/>
    </source>
</evidence>
<evidence type="ECO:0000256" key="6">
    <source>
        <dbReference type="ARBA" id="ARBA00022723"/>
    </source>
</evidence>
<feature type="domain" description="AAA+ ATPase" evidence="12">
    <location>
        <begin position="37"/>
        <end position="178"/>
    </location>
</feature>
<dbReference type="PANTHER" id="PTHR11669:SF0">
    <property type="entry name" value="PROTEIN STICHEL-LIKE 2"/>
    <property type="match status" value="1"/>
</dbReference>
<keyword evidence="9" id="KW-0067">ATP-binding</keyword>
<dbReference type="Gene3D" id="1.10.8.60">
    <property type="match status" value="1"/>
</dbReference>
<dbReference type="SMART" id="SM00382">
    <property type="entry name" value="AAA"/>
    <property type="match status" value="1"/>
</dbReference>
<dbReference type="EC" id="2.7.7.7" evidence="2"/>
<dbReference type="CDD" id="cd18137">
    <property type="entry name" value="HLD_clamp_pol_III_gamma_tau"/>
    <property type="match status" value="1"/>
</dbReference>
<gene>
    <name evidence="13" type="ORF">DWX20_00700</name>
</gene>
<keyword evidence="10" id="KW-0239">DNA-directed DNA polymerase</keyword>
<dbReference type="InterPro" id="IPR012763">
    <property type="entry name" value="DNA_pol_III_sug/sutau_N"/>
</dbReference>
<dbReference type="InterPro" id="IPR050238">
    <property type="entry name" value="DNA_Rep/Repair_Clamp_Loader"/>
</dbReference>
<dbReference type="NCBIfam" id="TIGR02397">
    <property type="entry name" value="dnaX_nterm"/>
    <property type="match status" value="1"/>
</dbReference>
<evidence type="ECO:0000256" key="10">
    <source>
        <dbReference type="ARBA" id="ARBA00022932"/>
    </source>
</evidence>
<dbReference type="CDD" id="cd00009">
    <property type="entry name" value="AAA"/>
    <property type="match status" value="1"/>
</dbReference>
<evidence type="ECO:0000256" key="4">
    <source>
        <dbReference type="ARBA" id="ARBA00022695"/>
    </source>
</evidence>
<dbReference type="InterPro" id="IPR027417">
    <property type="entry name" value="P-loop_NTPase"/>
</dbReference>
<dbReference type="GO" id="GO:0006261">
    <property type="term" value="P:DNA-templated DNA replication"/>
    <property type="evidence" value="ECO:0007669"/>
    <property type="project" value="TreeGrafter"/>
</dbReference>
<proteinExistence type="inferred from homology"/>
<dbReference type="Pfam" id="PF12169">
    <property type="entry name" value="DNA_pol3_gamma3"/>
    <property type="match status" value="1"/>
</dbReference>
<dbReference type="Gene3D" id="3.40.50.300">
    <property type="entry name" value="P-loop containing nucleotide triphosphate hydrolases"/>
    <property type="match status" value="1"/>
</dbReference>
<evidence type="ECO:0000256" key="2">
    <source>
        <dbReference type="ARBA" id="ARBA00012417"/>
    </source>
</evidence>
<dbReference type="GO" id="GO:0003677">
    <property type="term" value="F:DNA binding"/>
    <property type="evidence" value="ECO:0007669"/>
    <property type="project" value="InterPro"/>
</dbReference>
<dbReference type="GO" id="GO:0009360">
    <property type="term" value="C:DNA polymerase III complex"/>
    <property type="evidence" value="ECO:0007669"/>
    <property type="project" value="InterPro"/>
</dbReference>
<dbReference type="Pfam" id="PF22608">
    <property type="entry name" value="DNAX_ATPase_lid"/>
    <property type="match status" value="1"/>
</dbReference>
<keyword evidence="6" id="KW-0479">Metal-binding</keyword>
<dbReference type="GO" id="GO:0005524">
    <property type="term" value="F:ATP binding"/>
    <property type="evidence" value="ECO:0007669"/>
    <property type="project" value="UniProtKB-KW"/>
</dbReference>
<evidence type="ECO:0000256" key="1">
    <source>
        <dbReference type="ARBA" id="ARBA00006360"/>
    </source>
</evidence>
<evidence type="ECO:0000256" key="5">
    <source>
        <dbReference type="ARBA" id="ARBA00022705"/>
    </source>
</evidence>
<dbReference type="InterPro" id="IPR003593">
    <property type="entry name" value="AAA+_ATPase"/>
</dbReference>
<organism evidence="13 14">
    <name type="scientific">Solobacterium moorei</name>
    <dbReference type="NCBI Taxonomy" id="102148"/>
    <lineage>
        <taxon>Bacteria</taxon>
        <taxon>Bacillati</taxon>
        <taxon>Bacillota</taxon>
        <taxon>Erysipelotrichia</taxon>
        <taxon>Erysipelotrichales</taxon>
        <taxon>Erysipelotrichaceae</taxon>
        <taxon>Solobacterium</taxon>
    </lineage>
</organism>
<dbReference type="Pfam" id="PF13177">
    <property type="entry name" value="DNA_pol3_delta2"/>
    <property type="match status" value="1"/>
</dbReference>
<keyword evidence="4 13" id="KW-0548">Nucleotidyltransferase</keyword>
<comment type="similarity">
    <text evidence="1">Belongs to the DnaX/STICHEL family.</text>
</comment>
<dbReference type="PRINTS" id="PR00300">
    <property type="entry name" value="CLPPROTEASEA"/>
</dbReference>